<evidence type="ECO:0000313" key="2">
    <source>
        <dbReference type="EMBL" id="CAH0374089.1"/>
    </source>
</evidence>
<dbReference type="InterPro" id="IPR036770">
    <property type="entry name" value="Ankyrin_rpt-contain_sf"/>
</dbReference>
<gene>
    <name evidence="1" type="ORF">PCAL00307_LOCUS507</name>
    <name evidence="2" type="ORF">PECAL_4P13500</name>
</gene>
<evidence type="ECO:0000313" key="1">
    <source>
        <dbReference type="EMBL" id="CAE0685073.1"/>
    </source>
</evidence>
<dbReference type="AlphaFoldDB" id="A0A7S3ZJD4"/>
<evidence type="ECO:0000313" key="3">
    <source>
        <dbReference type="Proteomes" id="UP000789595"/>
    </source>
</evidence>
<reference evidence="1" key="1">
    <citation type="submission" date="2021-01" db="EMBL/GenBank/DDBJ databases">
        <authorList>
            <person name="Corre E."/>
            <person name="Pelletier E."/>
            <person name="Niang G."/>
            <person name="Scheremetjew M."/>
            <person name="Finn R."/>
            <person name="Kale V."/>
            <person name="Holt S."/>
            <person name="Cochrane G."/>
            <person name="Meng A."/>
            <person name="Brown T."/>
            <person name="Cohen L."/>
        </authorList>
    </citation>
    <scope>NUCLEOTIDE SEQUENCE</scope>
    <source>
        <strain evidence="1">CCMP1756</strain>
    </source>
</reference>
<dbReference type="Gene3D" id="1.25.40.20">
    <property type="entry name" value="Ankyrin repeat-containing domain"/>
    <property type="match status" value="1"/>
</dbReference>
<dbReference type="SUPFAM" id="SSF48403">
    <property type="entry name" value="Ankyrin repeat"/>
    <property type="match status" value="1"/>
</dbReference>
<accession>A0A7S3ZJD4</accession>
<organism evidence="1">
    <name type="scientific">Pelagomonas calceolata</name>
    <dbReference type="NCBI Taxonomy" id="35677"/>
    <lineage>
        <taxon>Eukaryota</taxon>
        <taxon>Sar</taxon>
        <taxon>Stramenopiles</taxon>
        <taxon>Ochrophyta</taxon>
        <taxon>Pelagophyceae</taxon>
        <taxon>Pelagomonadales</taxon>
        <taxon>Pelagomonadaceae</taxon>
        <taxon>Pelagomonas</taxon>
    </lineage>
</organism>
<sequence length="418" mass="45962">MADNTSSTAANKETTADNLLQLPSDVLRKVASFTFAAPSKKSCSIEYDGQKKRRDALEGSRHASALVVAIPKAEDKLRRELRADLDKAEQARGFGLTVAEGEAWLRAHGYGSDALATPRAAGERLLLALSEFTEDRTGQDYFMKKLSVMMGQADASEIVLRHDCLTDEVRALLAFGAVPDYQNERGETPLHLLVDTRAVKAMHDDDSEGEDSLRIAEYLLLAGADPNRLAQPHHFGRAPLSILFSALRYNAESATNSVGTYAGPFNKFKAALEHFIPLAGLARCLMLNGGDVHAADVGYTSSATHNPDFSDILTLQLHMLRDASAVLLEGDQNRENNGPFFDYCVDRTEVLSKLLTSCSMLQDPKCRCDLDEVLSFYDVGPKTPDEHEKFLFEFSDAFSRVGCRRRQEDGDDSQDSSS</sequence>
<reference evidence="2" key="2">
    <citation type="submission" date="2021-11" db="EMBL/GenBank/DDBJ databases">
        <authorList>
            <consortium name="Genoscope - CEA"/>
            <person name="William W."/>
        </authorList>
    </citation>
    <scope>NUCLEOTIDE SEQUENCE</scope>
</reference>
<name>A0A7S3ZJD4_9STRA</name>
<dbReference type="EMBL" id="CAKKNE010000004">
    <property type="protein sequence ID" value="CAH0374089.1"/>
    <property type="molecule type" value="Genomic_DNA"/>
</dbReference>
<keyword evidence="3" id="KW-1185">Reference proteome</keyword>
<dbReference type="OrthoDB" id="539213at2759"/>
<proteinExistence type="predicted"/>
<protein>
    <submittedName>
        <fullName evidence="1">Uncharacterized protein</fullName>
    </submittedName>
</protein>
<dbReference type="Proteomes" id="UP000789595">
    <property type="component" value="Unassembled WGS sequence"/>
</dbReference>
<dbReference type="EMBL" id="HBIW01000607">
    <property type="protein sequence ID" value="CAE0685073.1"/>
    <property type="molecule type" value="Transcribed_RNA"/>
</dbReference>